<feature type="domain" description="HAM1-like C-terminal" evidence="2">
    <location>
        <begin position="604"/>
        <end position="761"/>
    </location>
</feature>
<evidence type="ECO:0000259" key="2">
    <source>
        <dbReference type="Pfam" id="PF14613"/>
    </source>
</evidence>
<feature type="compositionally biased region" description="Basic and acidic residues" evidence="1">
    <location>
        <begin position="251"/>
        <end position="260"/>
    </location>
</feature>
<gene>
    <name evidence="4" type="ORF">MPDQ_002562</name>
</gene>
<comment type="caution">
    <text evidence="4">The sequence shown here is derived from an EMBL/GenBank/DDBJ whole genome shotgun (WGS) entry which is preliminary data.</text>
</comment>
<reference evidence="4 5" key="1">
    <citation type="submission" date="2019-06" db="EMBL/GenBank/DDBJ databases">
        <title>Wine fermentation using esterase from Monascus purpureus.</title>
        <authorList>
            <person name="Geng C."/>
            <person name="Zhang Y."/>
        </authorList>
    </citation>
    <scope>NUCLEOTIDE SEQUENCE [LARGE SCALE GENOMIC DNA]</scope>
    <source>
        <strain evidence="4">HQ1</strain>
    </source>
</reference>
<evidence type="ECO:0000313" key="5">
    <source>
        <dbReference type="Proteomes" id="UP000319663"/>
    </source>
</evidence>
<dbReference type="Proteomes" id="UP000319663">
    <property type="component" value="Unassembled WGS sequence"/>
</dbReference>
<feature type="compositionally biased region" description="Polar residues" evidence="1">
    <location>
        <begin position="237"/>
        <end position="249"/>
    </location>
</feature>
<dbReference type="PANTHER" id="PTHR31138">
    <property type="entry name" value="CHROMOSOME 19, WHOLE GENOME SHOTGUN SEQUENCE"/>
    <property type="match status" value="1"/>
</dbReference>
<dbReference type="Pfam" id="PF14613">
    <property type="entry name" value="HAM1_C"/>
    <property type="match status" value="1"/>
</dbReference>
<sequence length="851" mass="95794">MASKSVNHPVDPKEKDKDVDQKLRLFGIYQAFKNGKLPSNKQCDVVLNSTLNSKFLSSPPEELSDEGKVVVKDLRDVVEQVKKLILGKNEDQLLQEFSWEVRHTATQEVNKPDGVLAEKEEVPLEKDANRALEGLRALGNLLLTNGEFRKLLHDASLLLRDIAADASQEAANRVRPSEEQLAQTSKPEQPNVWHQKPEPSKKKAKAKKNKSVTVDNTGTTVSTTTTVATGSHDIGTETRTSTGPQQPEDQTAARKGKDYLAEKIPQERREQFTSRLRKVMIEIQGRSDYQQAIDTLLTLAEQYIGHTKEIAEKTAEASHEIGSTDSAKLAQTHLRTLIERFANGTSLDDFLESLNNIYRDADQDPVLKGWFKHLDSYIRKCLKEQGFALQEESKLEWDGLYDQGRFLLSERYSNHVNRIVDETKFLVDQFNQDPLNKALRDSVGKLLTDLGCREHGKIRVTKNLSRDFMDIILPAIFENIRYIPISRIEVADPMVDVVIENLVIESDNLIPNVFELDNDNYVRWGRKTIANKRDHRLMIAFSGVQADFRDVSYFIKKKHGFPSLSDMGVLDILLGGEGFSFKIMASNAKEDNQGHFFTVDDVSVKIRDLRIKVRKSRHKVLFAVFKSILHKAMRPALEKVLENRIRELFNRADAFVYQVNSDLKKQTREETAPSGNAFSRYISVVRYRLAERAKQEEGKSQAPEREVNVTATDEHLIFPDIKLPHSLAEPATHYRELATQGERWESPIFDISQAPQSTDIPRASSVTRKSHETAEGKLIEKPQTANGHTKGKDSIGANGTTHANGTTSPYRQGESIVTSTHSDTMSGSLHPGASTVVQRTVEKNKGNASGD</sequence>
<accession>A0A507QZT2</accession>
<feature type="region of interest" description="Disordered" evidence="1">
    <location>
        <begin position="170"/>
        <end position="260"/>
    </location>
</feature>
<dbReference type="InterPro" id="IPR027842">
    <property type="entry name" value="HAM1-like_C"/>
</dbReference>
<organism evidence="4 5">
    <name type="scientific">Monascus purpureus</name>
    <name type="common">Red mold</name>
    <name type="synonym">Monascus anka</name>
    <dbReference type="NCBI Taxonomy" id="5098"/>
    <lineage>
        <taxon>Eukaryota</taxon>
        <taxon>Fungi</taxon>
        <taxon>Dikarya</taxon>
        <taxon>Ascomycota</taxon>
        <taxon>Pezizomycotina</taxon>
        <taxon>Eurotiomycetes</taxon>
        <taxon>Eurotiomycetidae</taxon>
        <taxon>Eurotiales</taxon>
        <taxon>Aspergillaceae</taxon>
        <taxon>Monascus</taxon>
    </lineage>
</organism>
<keyword evidence="5" id="KW-1185">Reference proteome</keyword>
<dbReference type="Gene3D" id="3.15.10.10">
    <property type="entry name" value="Bactericidal permeability-increasing protein, domain 1"/>
    <property type="match status" value="1"/>
</dbReference>
<evidence type="ECO:0000259" key="3">
    <source>
        <dbReference type="Pfam" id="PF19343"/>
    </source>
</evidence>
<dbReference type="PANTHER" id="PTHR31138:SF1">
    <property type="entry name" value="PDZ DOMAIN-CONTAINING PROTEIN"/>
    <property type="match status" value="1"/>
</dbReference>
<feature type="compositionally biased region" description="Polar residues" evidence="1">
    <location>
        <begin position="815"/>
        <end position="827"/>
    </location>
</feature>
<dbReference type="EMBL" id="VIFY01000018">
    <property type="protein sequence ID" value="TQB75597.1"/>
    <property type="molecule type" value="Genomic_DNA"/>
</dbReference>
<name>A0A507QZT2_MONPU</name>
<dbReference type="Pfam" id="PF19343">
    <property type="entry name" value="HAM1_N"/>
    <property type="match status" value="2"/>
</dbReference>
<feature type="domain" description="HAM1-like N-terminal" evidence="3">
    <location>
        <begin position="1"/>
        <end position="231"/>
    </location>
</feature>
<feature type="domain" description="HAM1-like N-terminal" evidence="3">
    <location>
        <begin position="248"/>
        <end position="591"/>
    </location>
</feature>
<feature type="region of interest" description="Disordered" evidence="1">
    <location>
        <begin position="753"/>
        <end position="851"/>
    </location>
</feature>
<evidence type="ECO:0000313" key="4">
    <source>
        <dbReference type="EMBL" id="TQB75597.1"/>
    </source>
</evidence>
<feature type="compositionally biased region" description="Basic and acidic residues" evidence="1">
    <location>
        <begin position="769"/>
        <end position="780"/>
    </location>
</feature>
<dbReference type="InterPro" id="IPR045967">
    <property type="entry name" value="HAM1-like_N"/>
</dbReference>
<dbReference type="AlphaFoldDB" id="A0A507QZT2"/>
<feature type="compositionally biased region" description="Low complexity" evidence="1">
    <location>
        <begin position="211"/>
        <end position="229"/>
    </location>
</feature>
<proteinExistence type="predicted"/>
<dbReference type="STRING" id="5098.A0A507QZT2"/>
<feature type="compositionally biased region" description="Polar residues" evidence="1">
    <location>
        <begin position="753"/>
        <end position="767"/>
    </location>
</feature>
<dbReference type="OrthoDB" id="19394at2759"/>
<feature type="compositionally biased region" description="Low complexity" evidence="1">
    <location>
        <begin position="796"/>
        <end position="807"/>
    </location>
</feature>
<protein>
    <submittedName>
        <fullName evidence="4">Uncharacterized protein</fullName>
    </submittedName>
</protein>
<evidence type="ECO:0000256" key="1">
    <source>
        <dbReference type="SAM" id="MobiDB-lite"/>
    </source>
</evidence>